<evidence type="ECO:0000256" key="3">
    <source>
        <dbReference type="ARBA" id="ARBA00022475"/>
    </source>
</evidence>
<evidence type="ECO:0000256" key="4">
    <source>
        <dbReference type="ARBA" id="ARBA00022692"/>
    </source>
</evidence>
<keyword evidence="5 7" id="KW-1133">Transmembrane helix</keyword>
<accession>A0A2S5DCT3</accession>
<dbReference type="RefSeq" id="WP_103903726.1">
    <property type="nucleotide sequence ID" value="NZ_PQWB01000088.1"/>
</dbReference>
<comment type="similarity">
    <text evidence="2">Belongs to the FliR/MopE/SpaR family.</text>
</comment>
<dbReference type="PANTHER" id="PTHR30065:SF1">
    <property type="entry name" value="SURFACE PRESENTATION OF ANTIGENS PROTEIN SPAR"/>
    <property type="match status" value="1"/>
</dbReference>
<name>A0A2S5DCT3_9NEIS</name>
<evidence type="ECO:0000256" key="1">
    <source>
        <dbReference type="ARBA" id="ARBA00004651"/>
    </source>
</evidence>
<feature type="transmembrane region" description="Helical" evidence="7">
    <location>
        <begin position="120"/>
        <end position="138"/>
    </location>
</feature>
<keyword evidence="3" id="KW-1003">Cell membrane</keyword>
<comment type="caution">
    <text evidence="8">The sequence shown here is derived from an EMBL/GenBank/DDBJ whole genome shotgun (WGS) entry which is preliminary data.</text>
</comment>
<proteinExistence type="inferred from homology"/>
<evidence type="ECO:0000256" key="6">
    <source>
        <dbReference type="ARBA" id="ARBA00023136"/>
    </source>
</evidence>
<dbReference type="Pfam" id="PF01311">
    <property type="entry name" value="Bac_export_1"/>
    <property type="match status" value="1"/>
</dbReference>
<evidence type="ECO:0000313" key="8">
    <source>
        <dbReference type="EMBL" id="POZ60864.1"/>
    </source>
</evidence>
<feature type="transmembrane region" description="Helical" evidence="7">
    <location>
        <begin position="208"/>
        <end position="230"/>
    </location>
</feature>
<dbReference type="Proteomes" id="UP000237082">
    <property type="component" value="Unassembled WGS sequence"/>
</dbReference>
<keyword evidence="4 7" id="KW-0812">Transmembrane</keyword>
<dbReference type="GO" id="GO:0005886">
    <property type="term" value="C:plasma membrane"/>
    <property type="evidence" value="ECO:0007669"/>
    <property type="project" value="UniProtKB-SubCell"/>
</dbReference>
<keyword evidence="6 7" id="KW-0472">Membrane</keyword>
<dbReference type="PANTHER" id="PTHR30065">
    <property type="entry name" value="FLAGELLAR BIOSYNTHETIC PROTEIN FLIR"/>
    <property type="match status" value="1"/>
</dbReference>
<evidence type="ECO:0000256" key="2">
    <source>
        <dbReference type="ARBA" id="ARBA00009772"/>
    </source>
</evidence>
<keyword evidence="9" id="KW-1185">Reference proteome</keyword>
<evidence type="ECO:0000256" key="5">
    <source>
        <dbReference type="ARBA" id="ARBA00022989"/>
    </source>
</evidence>
<feature type="transmembrane region" description="Helical" evidence="7">
    <location>
        <begin position="9"/>
        <end position="31"/>
    </location>
</feature>
<reference evidence="9" key="1">
    <citation type="submission" date="2018-02" db="EMBL/GenBank/DDBJ databases">
        <authorList>
            <person name="O'Hara-Hanley K."/>
            <person name="Soby S."/>
        </authorList>
    </citation>
    <scope>NUCLEOTIDE SEQUENCE [LARGE SCALE GENOMIC DNA]</scope>
    <source>
        <strain evidence="9">MWU14-2602</strain>
    </source>
</reference>
<sequence length="254" mass="26610">MRVSLEMGWLYATFLLSVRLAPVLLLSPVLGTASLPGPVRGLLGVALAALLSHAMRLDVPPPANGWLLTGHALTELFIGALLGFGVQAAFGALAFAGRLLDTQIGFGLAGVINPMTRQSGSVLGLMFELLAVAYLYAVNGHHMLVQAIALLLESLPIGQAASLQLAAMAVAQFGVLFLLALSLAAPLLIALFAIDVGVALISRSMPQFNAFVMAMPVKVGVGLAVLAVLLPRLGVFFEHWLATIFDYLAKFQAA</sequence>
<gene>
    <name evidence="8" type="ORF">C2I19_16365</name>
</gene>
<protein>
    <recommendedName>
        <fullName evidence="10">Flagellar biosynthetic protein FliR</fullName>
    </recommendedName>
</protein>
<evidence type="ECO:0000256" key="7">
    <source>
        <dbReference type="SAM" id="Phobius"/>
    </source>
</evidence>
<feature type="transmembrane region" description="Helical" evidence="7">
    <location>
        <begin position="177"/>
        <end position="201"/>
    </location>
</feature>
<evidence type="ECO:0000313" key="9">
    <source>
        <dbReference type="Proteomes" id="UP000237082"/>
    </source>
</evidence>
<comment type="subcellular location">
    <subcellularLocation>
        <location evidence="1">Cell membrane</location>
        <topology evidence="1">Multi-pass membrane protein</topology>
    </subcellularLocation>
</comment>
<dbReference type="AlphaFoldDB" id="A0A2S5DCT3"/>
<dbReference type="OrthoDB" id="8808595at2"/>
<dbReference type="InterPro" id="IPR002010">
    <property type="entry name" value="T3SS_IM_R"/>
</dbReference>
<feature type="transmembrane region" description="Helical" evidence="7">
    <location>
        <begin position="76"/>
        <end position="100"/>
    </location>
</feature>
<dbReference type="EMBL" id="PQWB01000088">
    <property type="protein sequence ID" value="POZ60864.1"/>
    <property type="molecule type" value="Genomic_DNA"/>
</dbReference>
<dbReference type="PRINTS" id="PR00953">
    <property type="entry name" value="TYPE3IMRPROT"/>
</dbReference>
<evidence type="ECO:0008006" key="10">
    <source>
        <dbReference type="Google" id="ProtNLM"/>
    </source>
</evidence>
<dbReference type="GO" id="GO:0006605">
    <property type="term" value="P:protein targeting"/>
    <property type="evidence" value="ECO:0007669"/>
    <property type="project" value="InterPro"/>
</dbReference>
<organism evidence="8 9">
    <name type="scientific">Chromobacterium alticapitis</name>
    <dbReference type="NCBI Taxonomy" id="2073169"/>
    <lineage>
        <taxon>Bacteria</taxon>
        <taxon>Pseudomonadati</taxon>
        <taxon>Pseudomonadota</taxon>
        <taxon>Betaproteobacteria</taxon>
        <taxon>Neisseriales</taxon>
        <taxon>Chromobacteriaceae</taxon>
        <taxon>Chromobacterium</taxon>
    </lineage>
</organism>